<proteinExistence type="inferred from homology"/>
<evidence type="ECO:0000313" key="3">
    <source>
        <dbReference type="EMBL" id="MDL5158491.1"/>
    </source>
</evidence>
<gene>
    <name evidence="3" type="ORF">QRT03_21165</name>
</gene>
<evidence type="ECO:0000256" key="1">
    <source>
        <dbReference type="ARBA" id="ARBA00006817"/>
    </source>
</evidence>
<dbReference type="Proteomes" id="UP001231924">
    <property type="component" value="Unassembled WGS sequence"/>
</dbReference>
<dbReference type="Pfam" id="PF08327">
    <property type="entry name" value="AHSA1"/>
    <property type="match status" value="1"/>
</dbReference>
<feature type="domain" description="Activator of Hsp90 ATPase homologue 1/2-like C-terminal" evidence="2">
    <location>
        <begin position="24"/>
        <end position="136"/>
    </location>
</feature>
<keyword evidence="4" id="KW-1185">Reference proteome</keyword>
<reference evidence="3 4" key="1">
    <citation type="submission" date="2023-06" db="EMBL/GenBank/DDBJ databases">
        <title>Actinomycetospora Odt1-22.</title>
        <authorList>
            <person name="Supong K."/>
        </authorList>
    </citation>
    <scope>NUCLEOTIDE SEQUENCE [LARGE SCALE GENOMIC DNA]</scope>
    <source>
        <strain evidence="3 4">Odt1-22</strain>
    </source>
</reference>
<organism evidence="3 4">
    <name type="scientific">Actinomycetospora termitidis</name>
    <dbReference type="NCBI Taxonomy" id="3053470"/>
    <lineage>
        <taxon>Bacteria</taxon>
        <taxon>Bacillati</taxon>
        <taxon>Actinomycetota</taxon>
        <taxon>Actinomycetes</taxon>
        <taxon>Pseudonocardiales</taxon>
        <taxon>Pseudonocardiaceae</taxon>
        <taxon>Actinomycetospora</taxon>
    </lineage>
</organism>
<comment type="caution">
    <text evidence="3">The sequence shown here is derived from an EMBL/GenBank/DDBJ whole genome shotgun (WGS) entry which is preliminary data.</text>
</comment>
<dbReference type="InterPro" id="IPR023393">
    <property type="entry name" value="START-like_dom_sf"/>
</dbReference>
<dbReference type="SUPFAM" id="SSF55961">
    <property type="entry name" value="Bet v1-like"/>
    <property type="match status" value="1"/>
</dbReference>
<name>A0ABT7MCU5_9PSEU</name>
<sequence>MTTGTYLEIDSRPALRWVREYPDTVERVWAAISDPTELTAWFPARVSFPDDGVPRVGRPVTFSFTEDGDGGTGTVLAAEPPSRLVFTWEGDELRFEVTPLKAGSRLTFTTIIAEPDTAARTAAGWEVCLEALDGALSGVGAEAPSSSPTPAWKRHFDDYVAAGVPWGAPIPD</sequence>
<dbReference type="InterPro" id="IPR013538">
    <property type="entry name" value="ASHA1/2-like_C"/>
</dbReference>
<dbReference type="RefSeq" id="WP_286055034.1">
    <property type="nucleotide sequence ID" value="NZ_JASVWF010000005.1"/>
</dbReference>
<dbReference type="EMBL" id="JASVWF010000005">
    <property type="protein sequence ID" value="MDL5158491.1"/>
    <property type="molecule type" value="Genomic_DNA"/>
</dbReference>
<evidence type="ECO:0000313" key="4">
    <source>
        <dbReference type="Proteomes" id="UP001231924"/>
    </source>
</evidence>
<accession>A0ABT7MCU5</accession>
<dbReference type="Gene3D" id="3.30.530.20">
    <property type="match status" value="1"/>
</dbReference>
<evidence type="ECO:0000259" key="2">
    <source>
        <dbReference type="Pfam" id="PF08327"/>
    </source>
</evidence>
<comment type="similarity">
    <text evidence="1">Belongs to the AHA1 family.</text>
</comment>
<protein>
    <submittedName>
        <fullName evidence="3">SRPBCC domain-containing protein</fullName>
    </submittedName>
</protein>